<dbReference type="RefSeq" id="WP_245779646.1">
    <property type="nucleotide sequence ID" value="NZ_FOYM01000005.1"/>
</dbReference>
<keyword evidence="1" id="KW-0540">Nuclease</keyword>
<organism evidence="8 9">
    <name type="scientific">Desulfoscipio geothermicus DSM 3669</name>
    <dbReference type="NCBI Taxonomy" id="1121426"/>
    <lineage>
        <taxon>Bacteria</taxon>
        <taxon>Bacillati</taxon>
        <taxon>Bacillota</taxon>
        <taxon>Clostridia</taxon>
        <taxon>Eubacteriales</taxon>
        <taxon>Desulfallaceae</taxon>
        <taxon>Desulfoscipio</taxon>
    </lineage>
</organism>
<evidence type="ECO:0000259" key="7">
    <source>
        <dbReference type="PROSITE" id="PS50830"/>
    </source>
</evidence>
<dbReference type="InterPro" id="IPR035451">
    <property type="entry name" value="Ada-like_dom_sf"/>
</dbReference>
<evidence type="ECO:0000256" key="3">
    <source>
        <dbReference type="ARBA" id="ARBA00022801"/>
    </source>
</evidence>
<protein>
    <submittedName>
        <fullName evidence="8">Micrococcal nuclease</fullName>
    </submittedName>
</protein>
<accession>A0A1I6D5A9</accession>
<evidence type="ECO:0000313" key="8">
    <source>
        <dbReference type="EMBL" id="SFR00593.1"/>
    </source>
</evidence>
<evidence type="ECO:0000256" key="6">
    <source>
        <dbReference type="SAM" id="SignalP"/>
    </source>
</evidence>
<dbReference type="AlphaFoldDB" id="A0A1I6D5A9"/>
<sequence>MQKFSRYISPVALLLAFLVLAAGCAKSSTPQGESKSPGPQVQQEEQYSPEQDPTNSAGETPGQNGETPGQNKNSVPPETKDRDNKTAAPADDPVPGLLPATVSYVVDGDTVHVTLAGGKKEKVRFIGVNTPESTKEIEPYGKEASAYTKSRLDGRKIWLEPDVEERDRYGRLLAYIWLEQPANDAEAEVRAKMFNAELLLNGYAQVMTVPPNVKYADLFVKLQREAREADKGLWGPAGEEKTGEAEDYYVASSRSTKFHRPDCEWGKKIAPANLVKFKTVDEALDEGYEPCRVCRP</sequence>
<feature type="signal peptide" evidence="6">
    <location>
        <begin position="1"/>
        <end position="21"/>
    </location>
</feature>
<dbReference type="InterPro" id="IPR016071">
    <property type="entry name" value="Staphylococal_nuclease_OB-fold"/>
</dbReference>
<dbReference type="SUPFAM" id="SSF57884">
    <property type="entry name" value="Ada DNA repair protein, N-terminal domain (N-Ada 10)"/>
    <property type="match status" value="1"/>
</dbReference>
<dbReference type="EMBL" id="FOYM01000005">
    <property type="protein sequence ID" value="SFR00593.1"/>
    <property type="molecule type" value="Genomic_DNA"/>
</dbReference>
<dbReference type="PANTHER" id="PTHR12302">
    <property type="entry name" value="EBNA2 BINDING PROTEIN P100"/>
    <property type="match status" value="1"/>
</dbReference>
<feature type="compositionally biased region" description="Polar residues" evidence="5">
    <location>
        <begin position="26"/>
        <end position="76"/>
    </location>
</feature>
<dbReference type="Gene3D" id="3.40.10.10">
    <property type="entry name" value="DNA Methylphosphotriester Repair Domain"/>
    <property type="match status" value="1"/>
</dbReference>
<dbReference type="Pfam" id="PF02805">
    <property type="entry name" value="Ada_Zn_binding"/>
    <property type="match status" value="1"/>
</dbReference>
<dbReference type="GO" id="GO:0004519">
    <property type="term" value="F:endonuclease activity"/>
    <property type="evidence" value="ECO:0007669"/>
    <property type="project" value="UniProtKB-KW"/>
</dbReference>
<dbReference type="GO" id="GO:0006281">
    <property type="term" value="P:DNA repair"/>
    <property type="evidence" value="ECO:0007669"/>
    <property type="project" value="InterPro"/>
</dbReference>
<dbReference type="SUPFAM" id="SSF50199">
    <property type="entry name" value="Staphylococcal nuclease"/>
    <property type="match status" value="1"/>
</dbReference>
<dbReference type="InterPro" id="IPR004026">
    <property type="entry name" value="Ada_DNA_repair_Zn-bd"/>
</dbReference>
<dbReference type="PANTHER" id="PTHR12302:SF3">
    <property type="entry name" value="SERINE_THREONINE-PROTEIN KINASE 31"/>
    <property type="match status" value="1"/>
</dbReference>
<keyword evidence="3" id="KW-0378">Hydrolase</keyword>
<feature type="chain" id="PRO_5038794331" evidence="6">
    <location>
        <begin position="22"/>
        <end position="296"/>
    </location>
</feature>
<evidence type="ECO:0000256" key="2">
    <source>
        <dbReference type="ARBA" id="ARBA00022759"/>
    </source>
</evidence>
<keyword evidence="4" id="KW-0010">Activator</keyword>
<keyword evidence="9" id="KW-1185">Reference proteome</keyword>
<dbReference type="PROSITE" id="PS50830">
    <property type="entry name" value="TNASE_3"/>
    <property type="match status" value="1"/>
</dbReference>
<dbReference type="PROSITE" id="PS51257">
    <property type="entry name" value="PROKAR_LIPOPROTEIN"/>
    <property type="match status" value="1"/>
</dbReference>
<reference evidence="9" key="1">
    <citation type="submission" date="2016-10" db="EMBL/GenBank/DDBJ databases">
        <authorList>
            <person name="Varghese N."/>
            <person name="Submissions S."/>
        </authorList>
    </citation>
    <scope>NUCLEOTIDE SEQUENCE [LARGE SCALE GENOMIC DNA]</scope>
    <source>
        <strain evidence="9">DSM 3669</strain>
    </source>
</reference>
<dbReference type="GO" id="GO:0008270">
    <property type="term" value="F:zinc ion binding"/>
    <property type="evidence" value="ECO:0007669"/>
    <property type="project" value="InterPro"/>
</dbReference>
<evidence type="ECO:0000256" key="5">
    <source>
        <dbReference type="SAM" id="MobiDB-lite"/>
    </source>
</evidence>
<feature type="region of interest" description="Disordered" evidence="5">
    <location>
        <begin position="26"/>
        <end position="97"/>
    </location>
</feature>
<evidence type="ECO:0000256" key="4">
    <source>
        <dbReference type="ARBA" id="ARBA00023159"/>
    </source>
</evidence>
<dbReference type="Proteomes" id="UP000199584">
    <property type="component" value="Unassembled WGS sequence"/>
</dbReference>
<dbReference type="GO" id="GO:0006355">
    <property type="term" value="P:regulation of DNA-templated transcription"/>
    <property type="evidence" value="ECO:0007669"/>
    <property type="project" value="InterPro"/>
</dbReference>
<proteinExistence type="predicted"/>
<dbReference type="Pfam" id="PF00565">
    <property type="entry name" value="SNase"/>
    <property type="match status" value="1"/>
</dbReference>
<evidence type="ECO:0000256" key="1">
    <source>
        <dbReference type="ARBA" id="ARBA00022722"/>
    </source>
</evidence>
<dbReference type="STRING" id="39060.SAMN05660706_105142"/>
<dbReference type="PROSITE" id="PS01284">
    <property type="entry name" value="TNASE_2"/>
    <property type="match status" value="1"/>
</dbReference>
<dbReference type="GO" id="GO:0008168">
    <property type="term" value="F:methyltransferase activity"/>
    <property type="evidence" value="ECO:0007669"/>
    <property type="project" value="InterPro"/>
</dbReference>
<dbReference type="InterPro" id="IPR035437">
    <property type="entry name" value="SNase_OB-fold_sf"/>
</dbReference>
<feature type="domain" description="TNase-like" evidence="7">
    <location>
        <begin position="96"/>
        <end position="236"/>
    </location>
</feature>
<dbReference type="InterPro" id="IPR002071">
    <property type="entry name" value="Thermonucl_AS"/>
</dbReference>
<evidence type="ECO:0000313" key="9">
    <source>
        <dbReference type="Proteomes" id="UP000199584"/>
    </source>
</evidence>
<name>A0A1I6D5A9_9FIRM</name>
<dbReference type="GO" id="GO:0003677">
    <property type="term" value="F:DNA binding"/>
    <property type="evidence" value="ECO:0007669"/>
    <property type="project" value="InterPro"/>
</dbReference>
<gene>
    <name evidence="8" type="ORF">SAMN05660706_105142</name>
</gene>
<dbReference type="SMART" id="SM00318">
    <property type="entry name" value="SNc"/>
    <property type="match status" value="1"/>
</dbReference>
<keyword evidence="2" id="KW-0255">Endonuclease</keyword>
<keyword evidence="6" id="KW-0732">Signal</keyword>
<dbReference type="GO" id="GO:0016787">
    <property type="term" value="F:hydrolase activity"/>
    <property type="evidence" value="ECO:0007669"/>
    <property type="project" value="UniProtKB-KW"/>
</dbReference>
<dbReference type="Gene3D" id="2.40.50.90">
    <property type="match status" value="1"/>
</dbReference>